<accession>A0A423HMH3</accession>
<sequence>MNWKNLSIASLFAIVSLGAVAANAQENVTPHAYMYGDHLDIAKVTSVSETPSSGCGVVNARLAYLDSAGKSKVLDYLTAGQGCGQDK</sequence>
<dbReference type="Proteomes" id="UP000284002">
    <property type="component" value="Unassembled WGS sequence"/>
</dbReference>
<gene>
    <name evidence="2" type="ORF">BK662_18075</name>
</gene>
<protein>
    <recommendedName>
        <fullName evidence="4">DUF2790 domain-containing protein</fullName>
    </recommendedName>
</protein>
<organism evidence="2 3">
    <name type="scientific">Pseudomonas frederiksbergensis</name>
    <dbReference type="NCBI Taxonomy" id="104087"/>
    <lineage>
        <taxon>Bacteria</taxon>
        <taxon>Pseudomonadati</taxon>
        <taxon>Pseudomonadota</taxon>
        <taxon>Gammaproteobacteria</taxon>
        <taxon>Pseudomonadales</taxon>
        <taxon>Pseudomonadaceae</taxon>
        <taxon>Pseudomonas</taxon>
    </lineage>
</organism>
<feature type="signal peptide" evidence="1">
    <location>
        <begin position="1"/>
        <end position="21"/>
    </location>
</feature>
<dbReference type="AlphaFoldDB" id="A0A423HMH3"/>
<dbReference type="Gene3D" id="2.30.140.50">
    <property type="entry name" value="Protein of unknown function DUF2790"/>
    <property type="match status" value="1"/>
</dbReference>
<comment type="caution">
    <text evidence="2">The sequence shown here is derived from an EMBL/GenBank/DDBJ whole genome shotgun (WGS) entry which is preliminary data.</text>
</comment>
<dbReference type="EMBL" id="MOBM01000027">
    <property type="protein sequence ID" value="RON14352.1"/>
    <property type="molecule type" value="Genomic_DNA"/>
</dbReference>
<dbReference type="InterPro" id="IPR021245">
    <property type="entry name" value="DUF2790"/>
</dbReference>
<name>A0A423HMH3_9PSED</name>
<dbReference type="Pfam" id="PF10976">
    <property type="entry name" value="DUF2790"/>
    <property type="match status" value="1"/>
</dbReference>
<feature type="chain" id="PRO_5019377062" description="DUF2790 domain-containing protein" evidence="1">
    <location>
        <begin position="22"/>
        <end position="87"/>
    </location>
</feature>
<dbReference type="RefSeq" id="WP_123359344.1">
    <property type="nucleotide sequence ID" value="NZ_MOBM01000027.1"/>
</dbReference>
<evidence type="ECO:0000313" key="3">
    <source>
        <dbReference type="Proteomes" id="UP000284002"/>
    </source>
</evidence>
<evidence type="ECO:0008006" key="4">
    <source>
        <dbReference type="Google" id="ProtNLM"/>
    </source>
</evidence>
<keyword evidence="1" id="KW-0732">Signal</keyword>
<evidence type="ECO:0000256" key="1">
    <source>
        <dbReference type="SAM" id="SignalP"/>
    </source>
</evidence>
<proteinExistence type="predicted"/>
<reference evidence="2 3" key="1">
    <citation type="submission" date="2016-10" db="EMBL/GenBank/DDBJ databases">
        <title>Comparative genome analysis of multiple Pseudomonas spp. focuses on biocontrol and plant growth promoting traits.</title>
        <authorList>
            <person name="Tao X.-Y."/>
            <person name="Taylor C.G."/>
        </authorList>
    </citation>
    <scope>NUCLEOTIDE SEQUENCE [LARGE SCALE GENOMIC DNA]</scope>
    <source>
        <strain evidence="2 3">36C6</strain>
    </source>
</reference>
<evidence type="ECO:0000313" key="2">
    <source>
        <dbReference type="EMBL" id="RON14352.1"/>
    </source>
</evidence>